<name>A0A1V4INV9_9CLOT</name>
<proteinExistence type="predicted"/>
<reference evidence="1 2" key="1">
    <citation type="submission" date="2017-03" db="EMBL/GenBank/DDBJ databases">
        <title>Genome sequence of Clostridium oryzae DSM 28571.</title>
        <authorList>
            <person name="Poehlein A."/>
            <person name="Daniel R."/>
        </authorList>
    </citation>
    <scope>NUCLEOTIDE SEQUENCE [LARGE SCALE GENOMIC DNA]</scope>
    <source>
        <strain evidence="1 2">DSM 28571</strain>
    </source>
</reference>
<protein>
    <submittedName>
        <fullName evidence="1">Uncharacterized protein</fullName>
    </submittedName>
</protein>
<evidence type="ECO:0000313" key="2">
    <source>
        <dbReference type="Proteomes" id="UP000190080"/>
    </source>
</evidence>
<comment type="caution">
    <text evidence="1">The sequence shown here is derived from an EMBL/GenBank/DDBJ whole genome shotgun (WGS) entry which is preliminary data.</text>
</comment>
<accession>A0A1V4INV9</accession>
<dbReference type="Proteomes" id="UP000190080">
    <property type="component" value="Unassembled WGS sequence"/>
</dbReference>
<dbReference type="EMBL" id="MZGV01000024">
    <property type="protein sequence ID" value="OPJ61167.1"/>
    <property type="molecule type" value="Genomic_DNA"/>
</dbReference>
<organism evidence="1 2">
    <name type="scientific">Clostridium oryzae</name>
    <dbReference type="NCBI Taxonomy" id="1450648"/>
    <lineage>
        <taxon>Bacteria</taxon>
        <taxon>Bacillati</taxon>
        <taxon>Bacillota</taxon>
        <taxon>Clostridia</taxon>
        <taxon>Eubacteriales</taxon>
        <taxon>Clostridiaceae</taxon>
        <taxon>Clostridium</taxon>
    </lineage>
</organism>
<dbReference type="RefSeq" id="WP_079424662.1">
    <property type="nucleotide sequence ID" value="NZ_MZGV01000024.1"/>
</dbReference>
<dbReference type="OrthoDB" id="1938183at2"/>
<dbReference type="AlphaFoldDB" id="A0A1V4INV9"/>
<sequence>MSNCPFLSTEDEKINCFNECGFHEYEKDGGCCPFRKAKNSKDINVKEIITFDLDYSREEDKKFIERIYVKNYY</sequence>
<keyword evidence="2" id="KW-1185">Reference proteome</keyword>
<evidence type="ECO:0000313" key="1">
    <source>
        <dbReference type="EMBL" id="OPJ61167.1"/>
    </source>
</evidence>
<gene>
    <name evidence="1" type="ORF">CLORY_23790</name>
</gene>